<dbReference type="PANTHER" id="PTHR43133">
    <property type="entry name" value="RNA POLYMERASE ECF-TYPE SIGMA FACTO"/>
    <property type="match status" value="1"/>
</dbReference>
<evidence type="ECO:0008006" key="10">
    <source>
        <dbReference type="Google" id="ProtNLM"/>
    </source>
</evidence>
<dbReference type="InterPro" id="IPR013249">
    <property type="entry name" value="RNA_pol_sigma70_r4_t2"/>
</dbReference>
<protein>
    <recommendedName>
        <fullName evidence="10">RNA polymerase sigma factor</fullName>
    </recommendedName>
</protein>
<evidence type="ECO:0000313" key="8">
    <source>
        <dbReference type="EMBL" id="OGG71356.1"/>
    </source>
</evidence>
<dbReference type="InterPro" id="IPR013325">
    <property type="entry name" value="RNA_pol_sigma_r2"/>
</dbReference>
<dbReference type="CDD" id="cd06171">
    <property type="entry name" value="Sigma70_r4"/>
    <property type="match status" value="1"/>
</dbReference>
<comment type="caution">
    <text evidence="8">The sequence shown here is derived from an EMBL/GenBank/DDBJ whole genome shotgun (WGS) entry which is preliminary data.</text>
</comment>
<dbReference type="STRING" id="1798508.A3A35_00095"/>
<keyword evidence="3" id="KW-0731">Sigma factor</keyword>
<dbReference type="Pfam" id="PF04542">
    <property type="entry name" value="Sigma70_r2"/>
    <property type="match status" value="1"/>
</dbReference>
<reference evidence="8 9" key="1">
    <citation type="journal article" date="2016" name="Nat. Commun.">
        <title>Thousands of microbial genomes shed light on interconnected biogeochemical processes in an aquifer system.</title>
        <authorList>
            <person name="Anantharaman K."/>
            <person name="Brown C.T."/>
            <person name="Hug L.A."/>
            <person name="Sharon I."/>
            <person name="Castelle C.J."/>
            <person name="Probst A.J."/>
            <person name="Thomas B.C."/>
            <person name="Singh A."/>
            <person name="Wilkins M.J."/>
            <person name="Karaoz U."/>
            <person name="Brodie E.L."/>
            <person name="Williams K.H."/>
            <person name="Hubbard S.S."/>
            <person name="Banfield J.F."/>
        </authorList>
    </citation>
    <scope>NUCLEOTIDE SEQUENCE [LARGE SCALE GENOMIC DNA]</scope>
</reference>
<evidence type="ECO:0000259" key="7">
    <source>
        <dbReference type="Pfam" id="PF08281"/>
    </source>
</evidence>
<comment type="similarity">
    <text evidence="1">Belongs to the sigma-70 factor family. ECF subfamily.</text>
</comment>
<evidence type="ECO:0000256" key="4">
    <source>
        <dbReference type="ARBA" id="ARBA00023125"/>
    </source>
</evidence>
<dbReference type="Gene3D" id="1.10.1740.10">
    <property type="match status" value="1"/>
</dbReference>
<name>A0A1F6ECH6_9BACT</name>
<sequence length="199" mass="23660">MGLLDDAEIKLEEQADEEVLRRSIKKPAFFAVLLDRYEDAFLRKAESIVHNREEAEDIVQEAFAKIYQYGGRFVTVEGASFKSWGYKILMNTAFTHYQKRKRQWQETAELDPELYEMLPDRESRQFEKEEMRDYLISVFSRMPEHFARILQFHFLDGLPQKEIAKREDISVGAVKTRIHRAKKEFKKVNKTILYDQSRA</sequence>
<dbReference type="PANTHER" id="PTHR43133:SF8">
    <property type="entry name" value="RNA POLYMERASE SIGMA FACTOR HI_1459-RELATED"/>
    <property type="match status" value="1"/>
</dbReference>
<evidence type="ECO:0000256" key="2">
    <source>
        <dbReference type="ARBA" id="ARBA00023015"/>
    </source>
</evidence>
<keyword evidence="2" id="KW-0805">Transcription regulation</keyword>
<gene>
    <name evidence="8" type="ORF">A3A35_00095</name>
</gene>
<feature type="domain" description="RNA polymerase sigma-70 region 2" evidence="6">
    <location>
        <begin position="34"/>
        <end position="102"/>
    </location>
</feature>
<dbReference type="GO" id="GO:0006352">
    <property type="term" value="P:DNA-templated transcription initiation"/>
    <property type="evidence" value="ECO:0007669"/>
    <property type="project" value="InterPro"/>
</dbReference>
<evidence type="ECO:0000256" key="5">
    <source>
        <dbReference type="ARBA" id="ARBA00023163"/>
    </source>
</evidence>
<dbReference type="SUPFAM" id="SSF88946">
    <property type="entry name" value="Sigma2 domain of RNA polymerase sigma factors"/>
    <property type="match status" value="1"/>
</dbReference>
<keyword evidence="5" id="KW-0804">Transcription</keyword>
<dbReference type="AlphaFoldDB" id="A0A1F6ECH6"/>
<proteinExistence type="inferred from homology"/>
<dbReference type="InterPro" id="IPR014284">
    <property type="entry name" value="RNA_pol_sigma-70_dom"/>
</dbReference>
<evidence type="ECO:0000259" key="6">
    <source>
        <dbReference type="Pfam" id="PF04542"/>
    </source>
</evidence>
<dbReference type="GO" id="GO:0016987">
    <property type="term" value="F:sigma factor activity"/>
    <property type="evidence" value="ECO:0007669"/>
    <property type="project" value="UniProtKB-KW"/>
</dbReference>
<feature type="domain" description="RNA polymerase sigma factor 70 region 4 type 2" evidence="7">
    <location>
        <begin position="134"/>
        <end position="184"/>
    </location>
</feature>
<dbReference type="SUPFAM" id="SSF88659">
    <property type="entry name" value="Sigma3 and sigma4 domains of RNA polymerase sigma factors"/>
    <property type="match status" value="1"/>
</dbReference>
<dbReference type="EMBL" id="MFLV01000026">
    <property type="protein sequence ID" value="OGG71356.1"/>
    <property type="molecule type" value="Genomic_DNA"/>
</dbReference>
<keyword evidence="4" id="KW-0238">DNA-binding</keyword>
<evidence type="ECO:0000256" key="3">
    <source>
        <dbReference type="ARBA" id="ARBA00023082"/>
    </source>
</evidence>
<organism evidence="8 9">
    <name type="scientific">Candidatus Kaiserbacteria bacterium RIFCSPLOWO2_01_FULL_51_21</name>
    <dbReference type="NCBI Taxonomy" id="1798508"/>
    <lineage>
        <taxon>Bacteria</taxon>
        <taxon>Candidatus Kaiseribacteriota</taxon>
    </lineage>
</organism>
<dbReference type="NCBIfam" id="TIGR02937">
    <property type="entry name" value="sigma70-ECF"/>
    <property type="match status" value="1"/>
</dbReference>
<dbReference type="InterPro" id="IPR036388">
    <property type="entry name" value="WH-like_DNA-bd_sf"/>
</dbReference>
<dbReference type="InterPro" id="IPR013324">
    <property type="entry name" value="RNA_pol_sigma_r3/r4-like"/>
</dbReference>
<dbReference type="InterPro" id="IPR007627">
    <property type="entry name" value="RNA_pol_sigma70_r2"/>
</dbReference>
<dbReference type="Gene3D" id="1.10.10.10">
    <property type="entry name" value="Winged helix-like DNA-binding domain superfamily/Winged helix DNA-binding domain"/>
    <property type="match status" value="1"/>
</dbReference>
<dbReference type="InterPro" id="IPR039425">
    <property type="entry name" value="RNA_pol_sigma-70-like"/>
</dbReference>
<evidence type="ECO:0000256" key="1">
    <source>
        <dbReference type="ARBA" id="ARBA00010641"/>
    </source>
</evidence>
<dbReference type="GO" id="GO:0003677">
    <property type="term" value="F:DNA binding"/>
    <property type="evidence" value="ECO:0007669"/>
    <property type="project" value="UniProtKB-KW"/>
</dbReference>
<accession>A0A1F6ECH6</accession>
<dbReference type="Proteomes" id="UP000179115">
    <property type="component" value="Unassembled WGS sequence"/>
</dbReference>
<evidence type="ECO:0000313" key="9">
    <source>
        <dbReference type="Proteomes" id="UP000179115"/>
    </source>
</evidence>
<dbReference type="Pfam" id="PF08281">
    <property type="entry name" value="Sigma70_r4_2"/>
    <property type="match status" value="1"/>
</dbReference>